<dbReference type="EMBL" id="JAIBOA010000013">
    <property type="protein sequence ID" value="MBW8484772.1"/>
    <property type="molecule type" value="Genomic_DNA"/>
</dbReference>
<gene>
    <name evidence="1" type="ORF">K1Y72_20480</name>
</gene>
<proteinExistence type="predicted"/>
<dbReference type="RefSeq" id="WP_220168010.1">
    <property type="nucleotide sequence ID" value="NZ_JAIBOA010000013.1"/>
</dbReference>
<reference evidence="1 2" key="1">
    <citation type="submission" date="2021-07" db="EMBL/GenBank/DDBJ databases">
        <title>Actinomadura sp. PM05-2 isolated from lichen.</title>
        <authorList>
            <person name="Somphong A."/>
            <person name="Phongsopitanun W."/>
            <person name="Tanasupawat S."/>
            <person name="Peongsungnone V."/>
        </authorList>
    </citation>
    <scope>NUCLEOTIDE SEQUENCE [LARGE SCALE GENOMIC DNA]</scope>
    <source>
        <strain evidence="1 2">PM05-2</strain>
    </source>
</reference>
<dbReference type="Proteomes" id="UP000774570">
    <property type="component" value="Unassembled WGS sequence"/>
</dbReference>
<protein>
    <submittedName>
        <fullName evidence="1">Uncharacterized protein</fullName>
    </submittedName>
</protein>
<name>A0ABS7FWG9_9ACTN</name>
<organism evidence="1 2">
    <name type="scientific">Actinomadura parmotrematis</name>
    <dbReference type="NCBI Taxonomy" id="2864039"/>
    <lineage>
        <taxon>Bacteria</taxon>
        <taxon>Bacillati</taxon>
        <taxon>Actinomycetota</taxon>
        <taxon>Actinomycetes</taxon>
        <taxon>Streptosporangiales</taxon>
        <taxon>Thermomonosporaceae</taxon>
        <taxon>Actinomadura</taxon>
    </lineage>
</organism>
<sequence length="90" mass="9850">MALLMLASHLGMRYGPTIIFREPPTLRVRTPDTPVVGDHISALPGCDGHGLWYWSSLGVMLAPVSEPERAAELVAEALAAPWEFLRRARG</sequence>
<keyword evidence="2" id="KW-1185">Reference proteome</keyword>
<evidence type="ECO:0000313" key="1">
    <source>
        <dbReference type="EMBL" id="MBW8484772.1"/>
    </source>
</evidence>
<comment type="caution">
    <text evidence="1">The sequence shown here is derived from an EMBL/GenBank/DDBJ whole genome shotgun (WGS) entry which is preliminary data.</text>
</comment>
<evidence type="ECO:0000313" key="2">
    <source>
        <dbReference type="Proteomes" id="UP000774570"/>
    </source>
</evidence>
<accession>A0ABS7FWG9</accession>